<feature type="transmembrane region" description="Helical" evidence="6">
    <location>
        <begin position="366"/>
        <end position="384"/>
    </location>
</feature>
<feature type="transmembrane region" description="Helical" evidence="6">
    <location>
        <begin position="221"/>
        <end position="243"/>
    </location>
</feature>
<evidence type="ECO:0000256" key="3">
    <source>
        <dbReference type="ARBA" id="ARBA00022692"/>
    </source>
</evidence>
<keyword evidence="5 6" id="KW-0472">Membrane</keyword>
<dbReference type="PANTHER" id="PTHR30250:SF11">
    <property type="entry name" value="O-ANTIGEN TRANSPORTER-RELATED"/>
    <property type="match status" value="1"/>
</dbReference>
<proteinExistence type="predicted"/>
<feature type="transmembrane region" description="Helical" evidence="6">
    <location>
        <begin position="90"/>
        <end position="113"/>
    </location>
</feature>
<sequence>MTTRAAGPVGSGSVTLSAASQLGAKVVHLLLNAVSTLAVLRYLAPDAYGTYVLVLTITTLVGVVADFGLPKLAVREMLRPGQVEGDVVGTVIVVRLGLAVLGVLGVQVALSLFHQSPQAHLAGLIASLGILVEAVLGIVVTIFHTRFVQQYEAGIRVVAEAIETTLVLVLIARGASLPMLFVPPLVGLLVGTVLAVALASRRFGLQPRFHAPLVRGLVREALPLGPALMIGVLYLKLDSFVVAALRPSSDLGLYGAAYQPIEYLFLGSAVFINVLYPLATSAWAAPGRDRFLEIYRRGTELLVVLMLVVPVVVLVVADDLVHLAFGPAYAASALPLQVLGVAVVLMTVNAWQSLVLLAGGHQRVTLRYNLAALAVSLVLCLVLVRAVGLVGAALAAVATGVFVLWASTRAVRRHMGATLDVAVLARVVAVAVAATVTLWALDRIGVPWPLATIAGLAAYGIGLLKLGVLRSLKEALT</sequence>
<reference evidence="7 8" key="1">
    <citation type="submission" date="2019-06" db="EMBL/GenBank/DDBJ databases">
        <title>Sequencing the genomes of 1000 actinobacteria strains.</title>
        <authorList>
            <person name="Klenk H.-P."/>
        </authorList>
    </citation>
    <scope>NUCLEOTIDE SEQUENCE [LARGE SCALE GENOMIC DNA]</scope>
    <source>
        <strain evidence="7 8">DSM 21776</strain>
    </source>
</reference>
<organism evidence="7 8">
    <name type="scientific">Humibacillus xanthopallidus</name>
    <dbReference type="NCBI Taxonomy" id="412689"/>
    <lineage>
        <taxon>Bacteria</taxon>
        <taxon>Bacillati</taxon>
        <taxon>Actinomycetota</taxon>
        <taxon>Actinomycetes</taxon>
        <taxon>Micrococcales</taxon>
        <taxon>Intrasporangiaceae</taxon>
        <taxon>Humibacillus</taxon>
    </lineage>
</organism>
<dbReference type="Proteomes" id="UP000320085">
    <property type="component" value="Unassembled WGS sequence"/>
</dbReference>
<evidence type="ECO:0000256" key="2">
    <source>
        <dbReference type="ARBA" id="ARBA00022475"/>
    </source>
</evidence>
<comment type="caution">
    <text evidence="7">The sequence shown here is derived from an EMBL/GenBank/DDBJ whole genome shotgun (WGS) entry which is preliminary data.</text>
</comment>
<feature type="transmembrane region" description="Helical" evidence="6">
    <location>
        <begin position="181"/>
        <end position="200"/>
    </location>
</feature>
<dbReference type="RefSeq" id="WP_141821719.1">
    <property type="nucleotide sequence ID" value="NZ_BAAAQC010000013.1"/>
</dbReference>
<keyword evidence="3 6" id="KW-0812">Transmembrane</keyword>
<feature type="transmembrane region" description="Helical" evidence="6">
    <location>
        <begin position="447"/>
        <end position="468"/>
    </location>
</feature>
<gene>
    <name evidence="7" type="ORF">FHX52_1985</name>
</gene>
<feature type="transmembrane region" description="Helical" evidence="6">
    <location>
        <begin position="390"/>
        <end position="411"/>
    </location>
</feature>
<dbReference type="GO" id="GO:0005886">
    <property type="term" value="C:plasma membrane"/>
    <property type="evidence" value="ECO:0007669"/>
    <property type="project" value="UniProtKB-SubCell"/>
</dbReference>
<feature type="transmembrane region" description="Helical" evidence="6">
    <location>
        <begin position="298"/>
        <end position="317"/>
    </location>
</feature>
<feature type="transmembrane region" description="Helical" evidence="6">
    <location>
        <begin position="337"/>
        <end position="359"/>
    </location>
</feature>
<comment type="subcellular location">
    <subcellularLocation>
        <location evidence="1">Cell membrane</location>
        <topology evidence="1">Multi-pass membrane protein</topology>
    </subcellularLocation>
</comment>
<dbReference type="Pfam" id="PF13440">
    <property type="entry name" value="Polysacc_synt_3"/>
    <property type="match status" value="1"/>
</dbReference>
<dbReference type="OrthoDB" id="4370367at2"/>
<feature type="transmembrane region" description="Helical" evidence="6">
    <location>
        <begin position="423"/>
        <end position="441"/>
    </location>
</feature>
<evidence type="ECO:0000313" key="8">
    <source>
        <dbReference type="Proteomes" id="UP000320085"/>
    </source>
</evidence>
<feature type="transmembrane region" description="Helical" evidence="6">
    <location>
        <begin position="48"/>
        <end position="69"/>
    </location>
</feature>
<dbReference type="EMBL" id="VFQF01000001">
    <property type="protein sequence ID" value="TQN48832.1"/>
    <property type="molecule type" value="Genomic_DNA"/>
</dbReference>
<accession>A0A543PXN2</accession>
<evidence type="ECO:0000256" key="1">
    <source>
        <dbReference type="ARBA" id="ARBA00004651"/>
    </source>
</evidence>
<evidence type="ECO:0000256" key="6">
    <source>
        <dbReference type="SAM" id="Phobius"/>
    </source>
</evidence>
<evidence type="ECO:0000256" key="5">
    <source>
        <dbReference type="ARBA" id="ARBA00023136"/>
    </source>
</evidence>
<keyword evidence="2" id="KW-1003">Cell membrane</keyword>
<protein>
    <submittedName>
        <fullName evidence="7">O-antigen/teichoic acid export membrane protein</fullName>
    </submittedName>
</protein>
<evidence type="ECO:0000256" key="4">
    <source>
        <dbReference type="ARBA" id="ARBA00022989"/>
    </source>
</evidence>
<evidence type="ECO:0000313" key="7">
    <source>
        <dbReference type="EMBL" id="TQN48832.1"/>
    </source>
</evidence>
<feature type="transmembrane region" description="Helical" evidence="6">
    <location>
        <begin position="119"/>
        <end position="143"/>
    </location>
</feature>
<dbReference type="InterPro" id="IPR050833">
    <property type="entry name" value="Poly_Biosynth_Transport"/>
</dbReference>
<dbReference type="PANTHER" id="PTHR30250">
    <property type="entry name" value="PST FAMILY PREDICTED COLANIC ACID TRANSPORTER"/>
    <property type="match status" value="1"/>
</dbReference>
<keyword evidence="4 6" id="KW-1133">Transmembrane helix</keyword>
<name>A0A543PXN2_9MICO</name>
<feature type="transmembrane region" description="Helical" evidence="6">
    <location>
        <begin position="263"/>
        <end position="286"/>
    </location>
</feature>
<dbReference type="AlphaFoldDB" id="A0A543PXN2"/>